<evidence type="ECO:0000259" key="18">
    <source>
        <dbReference type="Pfam" id="PF17921"/>
    </source>
</evidence>
<evidence type="ECO:0000256" key="10">
    <source>
        <dbReference type="ARBA" id="ARBA00022908"/>
    </source>
</evidence>
<evidence type="ECO:0000256" key="4">
    <source>
        <dbReference type="ARBA" id="ARBA00022722"/>
    </source>
</evidence>
<keyword evidence="2" id="KW-0808">Transferase</keyword>
<keyword evidence="8" id="KW-0378">Hydrolase</keyword>
<dbReference type="GO" id="GO:0006508">
    <property type="term" value="P:proteolysis"/>
    <property type="evidence" value="ECO:0007669"/>
    <property type="project" value="UniProtKB-KW"/>
</dbReference>
<dbReference type="GO" id="GO:0046872">
    <property type="term" value="F:metal ion binding"/>
    <property type="evidence" value="ECO:0007669"/>
    <property type="project" value="UniProtKB-KW"/>
</dbReference>
<dbReference type="GO" id="GO:0004190">
    <property type="term" value="F:aspartic-type endopeptidase activity"/>
    <property type="evidence" value="ECO:0007669"/>
    <property type="project" value="UniProtKB-KW"/>
</dbReference>
<keyword evidence="11" id="KW-0695">RNA-directed DNA polymerase</keyword>
<name>A0A225WL49_9STRA</name>
<dbReference type="InterPro" id="IPR041588">
    <property type="entry name" value="Integrase_H2C2"/>
</dbReference>
<evidence type="ECO:0000256" key="1">
    <source>
        <dbReference type="ARBA" id="ARBA00022670"/>
    </source>
</evidence>
<evidence type="ECO:0000256" key="5">
    <source>
        <dbReference type="ARBA" id="ARBA00022723"/>
    </source>
</evidence>
<feature type="domain" description="Reverse transcriptase RNase H-like" evidence="17">
    <location>
        <begin position="147"/>
        <end position="249"/>
    </location>
</feature>
<evidence type="ECO:0000256" key="15">
    <source>
        <dbReference type="SAM" id="MobiDB-lite"/>
    </source>
</evidence>
<dbReference type="InterPro" id="IPR043502">
    <property type="entry name" value="DNA/RNA_pol_sf"/>
</dbReference>
<evidence type="ECO:0000259" key="17">
    <source>
        <dbReference type="Pfam" id="PF17917"/>
    </source>
</evidence>
<dbReference type="GO" id="GO:0003887">
    <property type="term" value="F:DNA-directed DNA polymerase activity"/>
    <property type="evidence" value="ECO:0007669"/>
    <property type="project" value="UniProtKB-KW"/>
</dbReference>
<evidence type="ECO:0000256" key="8">
    <source>
        <dbReference type="ARBA" id="ARBA00022801"/>
    </source>
</evidence>
<dbReference type="GO" id="GO:0003964">
    <property type="term" value="F:RNA-directed DNA polymerase activity"/>
    <property type="evidence" value="ECO:0007669"/>
    <property type="project" value="UniProtKB-KW"/>
</dbReference>
<keyword evidence="12" id="KW-0239">DNA-directed DNA polymerase</keyword>
<evidence type="ECO:0000259" key="19">
    <source>
        <dbReference type="Pfam" id="PF24626"/>
    </source>
</evidence>
<keyword evidence="6" id="KW-0064">Aspartyl protease</keyword>
<feature type="domain" description="Reverse transcriptase" evidence="16">
    <location>
        <begin position="1"/>
        <end position="86"/>
    </location>
</feature>
<evidence type="ECO:0000256" key="2">
    <source>
        <dbReference type="ARBA" id="ARBA00022679"/>
    </source>
</evidence>
<keyword evidence="9" id="KW-0460">Magnesium</keyword>
<feature type="domain" description="Integrase zinc-binding" evidence="18">
    <location>
        <begin position="349"/>
        <end position="400"/>
    </location>
</feature>
<dbReference type="Pfam" id="PF24626">
    <property type="entry name" value="SH3_Tf2-1"/>
    <property type="match status" value="1"/>
</dbReference>
<keyword evidence="7" id="KW-0255">Endonuclease</keyword>
<sequence length="800" mass="89385">MPQEILNAPATFKRLVTQLFRPLRAFTQTYFDDIFVHSRAEGGKTAVEVHVEHLRRVVEVMRANNLYANIGKCVFAAEEIKALGCYVSNAGVRADPEKVKAIAAWSTPRSQKDLQKWLGLANYLHKYSAGYAGRARLLSDLLKKEVKPFTVVCDASDYAIGCALLQEDTEGRDRDISSQSRQLKAAEQNYPVDDKELLPMKYALVKFHVHLLGTQPFVVFTDHASLRTAINTPHLSQRMTRWLSFFAEYNFRVEYKPGKLNVLAMRCHAGPTTSWPILVGPRQIYMTGYAWRRRESRAPSAGFDRWHECQYLVANASTAGETTPLLVAEGLLHYRVEPSDPPRVVVPNDEDLKYDVLLEAHDVPSSGHLDHEKTFYGVSGTLWRSHMYVKTCETCQRVKPAGHVSAPLQSLPVPSDCWKVMCLDFGFGFPANRHGNTGILMFVCRLSKLVHLAPVRETVTGEQAATLFLDGVFRFRSLPESVVSDKNPLFYRCVLANAVPVSRNETERVNRVLEDTLRGVCAEAPQSWSDRLPMVAFALNNAVHVSTGFTPFYLNGLRHPSMPLTLRGGHRAFSREAPKILSSQVSDPCRKQLSDFVDNRLNAISRVSDAMANAQDKQKEYSDKHGRGNFNLSTISSTGSNELKHRFIGPFAVLGRQGAAYTIDLPKSMTTHTTFYVGRLKRYQDPLGPTKPLGAAAGRDDQENRAHKTEVRPQEQGAPQEDAEDTRRSKQAGKPAGDAHMPGNSTITWSGYSKGGDFTGSAGSGGYPESQNSWEPYERLLADCPKAVAIWEQTRRQLRK</sequence>
<dbReference type="CDD" id="cd09274">
    <property type="entry name" value="RNase_HI_RT_Ty3"/>
    <property type="match status" value="1"/>
</dbReference>
<organism evidence="20 21">
    <name type="scientific">Phytophthora megakarya</name>
    <dbReference type="NCBI Taxonomy" id="4795"/>
    <lineage>
        <taxon>Eukaryota</taxon>
        <taxon>Sar</taxon>
        <taxon>Stramenopiles</taxon>
        <taxon>Oomycota</taxon>
        <taxon>Peronosporomycetes</taxon>
        <taxon>Peronosporales</taxon>
        <taxon>Peronosporaceae</taxon>
        <taxon>Phytophthora</taxon>
    </lineage>
</organism>
<evidence type="ECO:0000256" key="13">
    <source>
        <dbReference type="ARBA" id="ARBA00023125"/>
    </source>
</evidence>
<dbReference type="SUPFAM" id="SSF56672">
    <property type="entry name" value="DNA/RNA polymerases"/>
    <property type="match status" value="1"/>
</dbReference>
<accession>A0A225WL49</accession>
<keyword evidence="13" id="KW-0238">DNA-binding</keyword>
<feature type="domain" description="Tf2-1-like SH3-like" evidence="19">
    <location>
        <begin position="639"/>
        <end position="683"/>
    </location>
</feature>
<dbReference type="InterPro" id="IPR036397">
    <property type="entry name" value="RNaseH_sf"/>
</dbReference>
<gene>
    <name evidence="20" type="ORF">PHMEG_0007644</name>
</gene>
<keyword evidence="14" id="KW-0233">DNA recombination</keyword>
<dbReference type="GO" id="GO:0003677">
    <property type="term" value="F:DNA binding"/>
    <property type="evidence" value="ECO:0007669"/>
    <property type="project" value="UniProtKB-KW"/>
</dbReference>
<dbReference type="SUPFAM" id="SSF53098">
    <property type="entry name" value="Ribonuclease H-like"/>
    <property type="match status" value="1"/>
</dbReference>
<evidence type="ECO:0000313" key="21">
    <source>
        <dbReference type="Proteomes" id="UP000198211"/>
    </source>
</evidence>
<keyword evidence="1" id="KW-0645">Protease</keyword>
<proteinExistence type="predicted"/>
<dbReference type="InterPro" id="IPR043128">
    <property type="entry name" value="Rev_trsase/Diguanyl_cyclase"/>
</dbReference>
<keyword evidence="21" id="KW-1185">Reference proteome</keyword>
<dbReference type="InterPro" id="IPR000477">
    <property type="entry name" value="RT_dom"/>
</dbReference>
<dbReference type="InterPro" id="IPR012337">
    <property type="entry name" value="RNaseH-like_sf"/>
</dbReference>
<dbReference type="EMBL" id="NBNE01000610">
    <property type="protein sequence ID" value="OWZ18292.1"/>
    <property type="molecule type" value="Genomic_DNA"/>
</dbReference>
<keyword evidence="5" id="KW-0479">Metal-binding</keyword>
<dbReference type="InterPro" id="IPR041373">
    <property type="entry name" value="RT_RNaseH"/>
</dbReference>
<dbReference type="GO" id="GO:0004519">
    <property type="term" value="F:endonuclease activity"/>
    <property type="evidence" value="ECO:0007669"/>
    <property type="project" value="UniProtKB-KW"/>
</dbReference>
<evidence type="ECO:0000256" key="14">
    <source>
        <dbReference type="ARBA" id="ARBA00023172"/>
    </source>
</evidence>
<dbReference type="InterPro" id="IPR050951">
    <property type="entry name" value="Retrovirus_Pol_polyprotein"/>
</dbReference>
<feature type="region of interest" description="Disordered" evidence="15">
    <location>
        <begin position="686"/>
        <end position="745"/>
    </location>
</feature>
<evidence type="ECO:0000256" key="3">
    <source>
        <dbReference type="ARBA" id="ARBA00022695"/>
    </source>
</evidence>
<dbReference type="Gene3D" id="1.10.340.70">
    <property type="match status" value="1"/>
</dbReference>
<feature type="compositionally biased region" description="Basic and acidic residues" evidence="15">
    <location>
        <begin position="698"/>
        <end position="713"/>
    </location>
</feature>
<dbReference type="Pfam" id="PF00078">
    <property type="entry name" value="RVT_1"/>
    <property type="match status" value="1"/>
</dbReference>
<reference evidence="21" key="1">
    <citation type="submission" date="2017-03" db="EMBL/GenBank/DDBJ databases">
        <title>Phytopthora megakarya and P. palmivora, two closely related causual agents of cacao black pod achieved similar genome size and gene model numbers by different mechanisms.</title>
        <authorList>
            <person name="Ali S."/>
            <person name="Shao J."/>
            <person name="Larry D.J."/>
            <person name="Kronmiller B."/>
            <person name="Shen D."/>
            <person name="Strem M.D."/>
            <person name="Melnick R.L."/>
            <person name="Guiltinan M.J."/>
            <person name="Tyler B.M."/>
            <person name="Meinhardt L.W."/>
            <person name="Bailey B.A."/>
        </authorList>
    </citation>
    <scope>NUCLEOTIDE SEQUENCE [LARGE SCALE GENOMIC DNA]</scope>
    <source>
        <strain evidence="21">zdho120</strain>
    </source>
</reference>
<evidence type="ECO:0000256" key="12">
    <source>
        <dbReference type="ARBA" id="ARBA00022932"/>
    </source>
</evidence>
<keyword evidence="10" id="KW-0229">DNA integration</keyword>
<dbReference type="InterPro" id="IPR056924">
    <property type="entry name" value="SH3_Tf2-1"/>
</dbReference>
<evidence type="ECO:0000256" key="11">
    <source>
        <dbReference type="ARBA" id="ARBA00022918"/>
    </source>
</evidence>
<dbReference type="Gene3D" id="3.30.420.10">
    <property type="entry name" value="Ribonuclease H-like superfamily/Ribonuclease H"/>
    <property type="match status" value="1"/>
</dbReference>
<dbReference type="GO" id="GO:0015074">
    <property type="term" value="P:DNA integration"/>
    <property type="evidence" value="ECO:0007669"/>
    <property type="project" value="UniProtKB-KW"/>
</dbReference>
<dbReference type="PANTHER" id="PTHR37984">
    <property type="entry name" value="PROTEIN CBG26694"/>
    <property type="match status" value="1"/>
</dbReference>
<evidence type="ECO:0000259" key="16">
    <source>
        <dbReference type="Pfam" id="PF00078"/>
    </source>
</evidence>
<dbReference type="OrthoDB" id="107409at2759"/>
<dbReference type="GO" id="GO:0006310">
    <property type="term" value="P:DNA recombination"/>
    <property type="evidence" value="ECO:0007669"/>
    <property type="project" value="UniProtKB-KW"/>
</dbReference>
<dbReference type="CDD" id="cd00024">
    <property type="entry name" value="CD_CSD"/>
    <property type="match status" value="1"/>
</dbReference>
<evidence type="ECO:0000256" key="7">
    <source>
        <dbReference type="ARBA" id="ARBA00022759"/>
    </source>
</evidence>
<dbReference type="PANTHER" id="PTHR37984:SF5">
    <property type="entry name" value="PROTEIN NYNRIN-LIKE"/>
    <property type="match status" value="1"/>
</dbReference>
<protein>
    <submittedName>
        <fullName evidence="20">Pol Polyprotein</fullName>
    </submittedName>
</protein>
<dbReference type="Pfam" id="PF17921">
    <property type="entry name" value="Integrase_H2C2"/>
    <property type="match status" value="1"/>
</dbReference>
<dbReference type="Gene3D" id="3.30.70.270">
    <property type="match status" value="2"/>
</dbReference>
<evidence type="ECO:0000256" key="6">
    <source>
        <dbReference type="ARBA" id="ARBA00022750"/>
    </source>
</evidence>
<evidence type="ECO:0000256" key="9">
    <source>
        <dbReference type="ARBA" id="ARBA00022842"/>
    </source>
</evidence>
<keyword evidence="4" id="KW-0540">Nuclease</keyword>
<evidence type="ECO:0000313" key="20">
    <source>
        <dbReference type="EMBL" id="OWZ18292.1"/>
    </source>
</evidence>
<dbReference type="AlphaFoldDB" id="A0A225WL49"/>
<dbReference type="Pfam" id="PF17917">
    <property type="entry name" value="RT_RNaseH"/>
    <property type="match status" value="1"/>
</dbReference>
<dbReference type="Proteomes" id="UP000198211">
    <property type="component" value="Unassembled WGS sequence"/>
</dbReference>
<keyword evidence="3" id="KW-0548">Nucleotidyltransferase</keyword>
<comment type="caution">
    <text evidence="20">The sequence shown here is derived from an EMBL/GenBank/DDBJ whole genome shotgun (WGS) entry which is preliminary data.</text>
</comment>